<dbReference type="AlphaFoldDB" id="L0KX19"/>
<proteinExistence type="predicted"/>
<dbReference type="KEGG" id="mhz:Metho_1803"/>
<protein>
    <submittedName>
        <fullName evidence="1">Uncharacterized protein</fullName>
    </submittedName>
</protein>
<name>L0KX19_METHD</name>
<dbReference type="Proteomes" id="UP000010866">
    <property type="component" value="Chromosome"/>
</dbReference>
<evidence type="ECO:0000313" key="2">
    <source>
        <dbReference type="Proteomes" id="UP000010866"/>
    </source>
</evidence>
<keyword evidence="2" id="KW-1185">Reference proteome</keyword>
<dbReference type="HOGENOM" id="CLU_1987628_0_0_2"/>
<gene>
    <name evidence="1" type="ordered locus">Metho_1803</name>
</gene>
<sequence length="125" mass="14571">MYECELFLFLAEVHFIDSKVSPVCHEFCHVLTGSKLEEMFDRLQKKYCSCMSVHSCVQKEELDYFKSVMDCISSEQWDQLNSEKILQAQIILQKLAIGLSNDIIKVHKEKGHPKLYAETERDPPK</sequence>
<dbReference type="EMBL" id="CP003362">
    <property type="protein sequence ID" value="AGB49987.1"/>
    <property type="molecule type" value="Genomic_DNA"/>
</dbReference>
<organism evidence="1 2">
    <name type="scientific">Methanomethylovorans hollandica (strain DSM 15978 / NBRC 107637 / DMS1)</name>
    <dbReference type="NCBI Taxonomy" id="867904"/>
    <lineage>
        <taxon>Archaea</taxon>
        <taxon>Methanobacteriati</taxon>
        <taxon>Methanobacteriota</taxon>
        <taxon>Stenosarchaea group</taxon>
        <taxon>Methanomicrobia</taxon>
        <taxon>Methanosarcinales</taxon>
        <taxon>Methanosarcinaceae</taxon>
        <taxon>Methanomethylovorans</taxon>
    </lineage>
</organism>
<evidence type="ECO:0000313" key="1">
    <source>
        <dbReference type="EMBL" id="AGB49987.1"/>
    </source>
</evidence>
<accession>L0KX19</accession>
<reference evidence="2" key="1">
    <citation type="submission" date="2012-02" db="EMBL/GenBank/DDBJ databases">
        <title>Complete sequence of chromosome of Methanomethylovorans hollandica DSM 15978.</title>
        <authorList>
            <person name="Lucas S."/>
            <person name="Copeland A."/>
            <person name="Lapidus A."/>
            <person name="Glavina del Rio T."/>
            <person name="Dalin E."/>
            <person name="Tice H."/>
            <person name="Bruce D."/>
            <person name="Goodwin L."/>
            <person name="Pitluck S."/>
            <person name="Peters L."/>
            <person name="Mikhailova N."/>
            <person name="Held B."/>
            <person name="Kyrpides N."/>
            <person name="Mavromatis K."/>
            <person name="Ivanova N."/>
            <person name="Brettin T."/>
            <person name="Detter J.C."/>
            <person name="Han C."/>
            <person name="Larimer F."/>
            <person name="Land M."/>
            <person name="Hauser L."/>
            <person name="Markowitz V."/>
            <person name="Cheng J.-F."/>
            <person name="Hugenholtz P."/>
            <person name="Woyke T."/>
            <person name="Wu D."/>
            <person name="Spring S."/>
            <person name="Schroeder M."/>
            <person name="Brambilla E."/>
            <person name="Klenk H.-P."/>
            <person name="Eisen J.A."/>
        </authorList>
    </citation>
    <scope>NUCLEOTIDE SEQUENCE [LARGE SCALE GENOMIC DNA]</scope>
    <source>
        <strain evidence="2">DSM 15978 / NBRC 107637 / DMS1</strain>
    </source>
</reference>